<protein>
    <submittedName>
        <fullName evidence="2">Histidine phosphatase family protein</fullName>
    </submittedName>
</protein>
<dbReference type="AlphaFoldDB" id="A0A4U1L0C4"/>
<dbReference type="Pfam" id="PF00300">
    <property type="entry name" value="His_Phos_1"/>
    <property type="match status" value="1"/>
</dbReference>
<dbReference type="Gene3D" id="3.40.50.1240">
    <property type="entry name" value="Phosphoglycerate mutase-like"/>
    <property type="match status" value="1"/>
</dbReference>
<sequence length="158" mass="16888">MRRRALLVLAGVALLAGCAGEAPSQTVYVMRHLHTPEGVTDAELTPEGHAAARTLAAQLEGQKLAAVFTTDFRRSRASVAPLLAARAMTAQLYDHRDPDALVARIRAVEGDVLVVGHSNTVPELVEKLGGARPAPMTHPDFGDLWVIRAGTSVRRRIG</sequence>
<dbReference type="EMBL" id="SWKR01000002">
    <property type="protein sequence ID" value="TKD50014.1"/>
    <property type="molecule type" value="Genomic_DNA"/>
</dbReference>
<name>A0A4U1L0C4_9SPHN</name>
<dbReference type="PROSITE" id="PS51257">
    <property type="entry name" value="PROKAR_LIPOPROTEIN"/>
    <property type="match status" value="1"/>
</dbReference>
<dbReference type="InterPro" id="IPR029033">
    <property type="entry name" value="His_PPase_superfam"/>
</dbReference>
<evidence type="ECO:0000313" key="3">
    <source>
        <dbReference type="Proteomes" id="UP000309138"/>
    </source>
</evidence>
<feature type="signal peptide" evidence="1">
    <location>
        <begin position="1"/>
        <end position="21"/>
    </location>
</feature>
<dbReference type="CDD" id="cd07067">
    <property type="entry name" value="HP_PGM_like"/>
    <property type="match status" value="1"/>
</dbReference>
<comment type="caution">
    <text evidence="2">The sequence shown here is derived from an EMBL/GenBank/DDBJ whole genome shotgun (WGS) entry which is preliminary data.</text>
</comment>
<keyword evidence="3" id="KW-1185">Reference proteome</keyword>
<dbReference type="Proteomes" id="UP000309138">
    <property type="component" value="Unassembled WGS sequence"/>
</dbReference>
<evidence type="ECO:0000256" key="1">
    <source>
        <dbReference type="SAM" id="SignalP"/>
    </source>
</evidence>
<keyword evidence="1" id="KW-0732">Signal</keyword>
<dbReference type="InterPro" id="IPR013078">
    <property type="entry name" value="His_Pase_superF_clade-1"/>
</dbReference>
<proteinExistence type="predicted"/>
<accession>A0A4U1L0C4</accession>
<feature type="chain" id="PRO_5020217767" evidence="1">
    <location>
        <begin position="22"/>
        <end position="158"/>
    </location>
</feature>
<dbReference type="SUPFAM" id="SSF53254">
    <property type="entry name" value="Phosphoglycerate mutase-like"/>
    <property type="match status" value="1"/>
</dbReference>
<dbReference type="OrthoDB" id="3296006at2"/>
<evidence type="ECO:0000313" key="2">
    <source>
        <dbReference type="EMBL" id="TKD50014.1"/>
    </source>
</evidence>
<gene>
    <name evidence="2" type="ORF">FBR43_04020</name>
</gene>
<organism evidence="2 3">
    <name type="scientific">Sphingomonas baiyangensis</name>
    <dbReference type="NCBI Taxonomy" id="2572576"/>
    <lineage>
        <taxon>Bacteria</taxon>
        <taxon>Pseudomonadati</taxon>
        <taxon>Pseudomonadota</taxon>
        <taxon>Alphaproteobacteria</taxon>
        <taxon>Sphingomonadales</taxon>
        <taxon>Sphingomonadaceae</taxon>
        <taxon>Sphingomonas</taxon>
    </lineage>
</organism>
<reference evidence="2 3" key="1">
    <citation type="submission" date="2019-04" db="EMBL/GenBank/DDBJ databases">
        <authorList>
            <person name="Yang Y."/>
            <person name="Wei D."/>
        </authorList>
    </citation>
    <scope>NUCLEOTIDE SEQUENCE [LARGE SCALE GENOMIC DNA]</scope>
    <source>
        <strain evidence="2 3">L-1-4w-11</strain>
    </source>
</reference>
<dbReference type="RefSeq" id="WP_136941956.1">
    <property type="nucleotide sequence ID" value="NZ_SWKR01000002.1"/>
</dbReference>